<accession>A0A449C413</accession>
<keyword evidence="1" id="KW-0812">Transmembrane</keyword>
<evidence type="ECO:0000313" key="2">
    <source>
        <dbReference type="EMBL" id="VEV89112.1"/>
    </source>
</evidence>
<reference evidence="2 3" key="1">
    <citation type="submission" date="2019-02" db="EMBL/GenBank/DDBJ databases">
        <authorList>
            <person name="Skurnik M."/>
        </authorList>
    </citation>
    <scope>NUCLEOTIDE SEQUENCE [LARGE SCALE GENOMIC DNA]</scope>
</reference>
<protein>
    <submittedName>
        <fullName evidence="2">G267c protein</fullName>
    </submittedName>
</protein>
<evidence type="ECO:0000256" key="1">
    <source>
        <dbReference type="SAM" id="Phobius"/>
    </source>
</evidence>
<evidence type="ECO:0000313" key="3">
    <source>
        <dbReference type="Proteomes" id="UP000319789"/>
    </source>
</evidence>
<name>A0A449C413_9CAUD</name>
<dbReference type="KEGG" id="vg:65108797"/>
<dbReference type="GeneID" id="65108797"/>
<keyword evidence="1" id="KW-0472">Membrane</keyword>
<dbReference type="EMBL" id="LR215723">
    <property type="protein sequence ID" value="VEV89112.1"/>
    <property type="molecule type" value="Genomic_DNA"/>
</dbReference>
<organism evidence="2 3">
    <name type="scientific">Yersinia phage fPS-90</name>
    <dbReference type="NCBI Taxonomy" id="2052932"/>
    <lineage>
        <taxon>Viruses</taxon>
        <taxon>Duplodnaviria</taxon>
        <taxon>Heunggongvirae</taxon>
        <taxon>Uroviricota</taxon>
        <taxon>Caudoviricetes</taxon>
        <taxon>Pantevenvirales</taxon>
        <taxon>Straboviridae</taxon>
        <taxon>Tevenvirinae</taxon>
        <taxon>Tequatrovirus</taxon>
        <taxon>Tequatrovirus fps90</taxon>
    </lineage>
</organism>
<gene>
    <name evidence="2" type="primary">g267c</name>
</gene>
<proteinExistence type="predicted"/>
<keyword evidence="3" id="KW-1185">Reference proteome</keyword>
<dbReference type="Proteomes" id="UP000319789">
    <property type="component" value="Segment"/>
</dbReference>
<feature type="transmembrane region" description="Helical" evidence="1">
    <location>
        <begin position="51"/>
        <end position="77"/>
    </location>
</feature>
<sequence length="80" mass="9309">MVGCTSFGSSDWYSHLLRIFLKKLFTRLFFRGTITLSTTEEQKMKKIVKAIWNVVIILIVLSIFPIVLMIDILNAYFGFM</sequence>
<dbReference type="RefSeq" id="YP_010091302.1">
    <property type="nucleotide sequence ID" value="NC_055723.1"/>
</dbReference>
<keyword evidence="1" id="KW-1133">Transmembrane helix</keyword>